<dbReference type="Gene3D" id="3.20.10.10">
    <property type="entry name" value="D-amino Acid Aminotransferase, subunit A, domain 2"/>
    <property type="match status" value="1"/>
</dbReference>
<evidence type="ECO:0000313" key="19">
    <source>
        <dbReference type="Proteomes" id="UP001193680"/>
    </source>
</evidence>
<comment type="pathway">
    <text evidence="4 17">Amino-acid biosynthesis; L-valine biosynthesis; L-valine from pyruvate: step 4/4.</text>
</comment>
<accession>A0ABS0BTA2</accession>
<comment type="catalytic activity">
    <reaction evidence="14 17">
        <text>L-leucine + 2-oxoglutarate = 4-methyl-2-oxopentanoate + L-glutamate</text>
        <dbReference type="Rhea" id="RHEA:18321"/>
        <dbReference type="ChEBI" id="CHEBI:16810"/>
        <dbReference type="ChEBI" id="CHEBI:17865"/>
        <dbReference type="ChEBI" id="CHEBI:29985"/>
        <dbReference type="ChEBI" id="CHEBI:57427"/>
        <dbReference type="EC" id="2.6.1.42"/>
    </reaction>
</comment>
<evidence type="ECO:0000256" key="11">
    <source>
        <dbReference type="ARBA" id="ARBA00023304"/>
    </source>
</evidence>
<evidence type="ECO:0000256" key="12">
    <source>
        <dbReference type="ARBA" id="ARBA00048212"/>
    </source>
</evidence>
<keyword evidence="7 17" id="KW-0032">Aminotransferase</keyword>
<evidence type="ECO:0000256" key="4">
    <source>
        <dbReference type="ARBA" id="ARBA00004931"/>
    </source>
</evidence>
<comment type="catalytic activity">
    <reaction evidence="13 17">
        <text>L-isoleucine + 2-oxoglutarate = (S)-3-methyl-2-oxopentanoate + L-glutamate</text>
        <dbReference type="Rhea" id="RHEA:24801"/>
        <dbReference type="ChEBI" id="CHEBI:16810"/>
        <dbReference type="ChEBI" id="CHEBI:29985"/>
        <dbReference type="ChEBI" id="CHEBI:35146"/>
        <dbReference type="ChEBI" id="CHEBI:58045"/>
        <dbReference type="EC" id="2.6.1.42"/>
    </reaction>
</comment>
<keyword evidence="11 17" id="KW-0100">Branched-chain amino acid biosynthesis</keyword>
<evidence type="ECO:0000256" key="3">
    <source>
        <dbReference type="ARBA" id="ARBA00004824"/>
    </source>
</evidence>
<keyword evidence="10 16" id="KW-0663">Pyridoxal phosphate</keyword>
<comment type="pathway">
    <text evidence="5 17">Amino-acid biosynthesis; L-leucine biosynthesis; L-leucine from 3-methyl-2-oxobutanoate: step 4/4.</text>
</comment>
<dbReference type="CDD" id="cd01558">
    <property type="entry name" value="D-AAT_like"/>
    <property type="match status" value="1"/>
</dbReference>
<dbReference type="GO" id="GO:0004084">
    <property type="term" value="F:branched-chain-amino-acid transaminase activity"/>
    <property type="evidence" value="ECO:0007669"/>
    <property type="project" value="UniProtKB-EC"/>
</dbReference>
<proteinExistence type="inferred from homology"/>
<dbReference type="Gene3D" id="3.30.470.10">
    <property type="match status" value="1"/>
</dbReference>
<comment type="function">
    <text evidence="2 17">Acts on leucine, isoleucine and valine.</text>
</comment>
<keyword evidence="19" id="KW-1185">Reference proteome</keyword>
<keyword evidence="9 17" id="KW-0808">Transferase</keyword>
<comment type="catalytic activity">
    <reaction evidence="12 17">
        <text>L-valine + 2-oxoglutarate = 3-methyl-2-oxobutanoate + L-glutamate</text>
        <dbReference type="Rhea" id="RHEA:24813"/>
        <dbReference type="ChEBI" id="CHEBI:11851"/>
        <dbReference type="ChEBI" id="CHEBI:16810"/>
        <dbReference type="ChEBI" id="CHEBI:29985"/>
        <dbReference type="ChEBI" id="CHEBI:57762"/>
        <dbReference type="EC" id="2.6.1.42"/>
    </reaction>
</comment>
<dbReference type="PROSITE" id="PS00770">
    <property type="entry name" value="AA_TRANSFER_CLASS_4"/>
    <property type="match status" value="1"/>
</dbReference>
<comment type="caution">
    <text evidence="18">The sequence shown here is derived from an EMBL/GenBank/DDBJ whole genome shotgun (WGS) entry which is preliminary data.</text>
</comment>
<evidence type="ECO:0000256" key="16">
    <source>
        <dbReference type="RuleBase" id="RU004516"/>
    </source>
</evidence>
<evidence type="ECO:0000256" key="2">
    <source>
        <dbReference type="ARBA" id="ARBA00003109"/>
    </source>
</evidence>
<comment type="pathway">
    <text evidence="3 17">Amino-acid biosynthesis; L-isoleucine biosynthesis; L-isoleucine from 2-oxobutanoate: step 4/4.</text>
</comment>
<dbReference type="InterPro" id="IPR005785">
    <property type="entry name" value="B_amino_transI"/>
</dbReference>
<keyword evidence="8 17" id="KW-0028">Amino-acid biosynthesis</keyword>
<dbReference type="EMBL" id="JACBGI020000002">
    <property type="protein sequence ID" value="MBF6057082.1"/>
    <property type="molecule type" value="Genomic_DNA"/>
</dbReference>
<evidence type="ECO:0000256" key="10">
    <source>
        <dbReference type="ARBA" id="ARBA00022898"/>
    </source>
</evidence>
<evidence type="ECO:0000256" key="7">
    <source>
        <dbReference type="ARBA" id="ARBA00022576"/>
    </source>
</evidence>
<dbReference type="InterPro" id="IPR018300">
    <property type="entry name" value="Aminotrans_IV_CS"/>
</dbReference>
<dbReference type="InterPro" id="IPR036038">
    <property type="entry name" value="Aminotransferase-like"/>
</dbReference>
<evidence type="ECO:0000256" key="14">
    <source>
        <dbReference type="ARBA" id="ARBA00049229"/>
    </source>
</evidence>
<protein>
    <recommendedName>
        <fullName evidence="17">Branched-chain-amino-acid aminotransferase</fullName>
        <shortName evidence="17">BCAT</shortName>
        <ecNumber evidence="17">2.6.1.42</ecNumber>
    </recommendedName>
</protein>
<comment type="cofactor">
    <cofactor evidence="1 16">
        <name>pyridoxal 5'-phosphate</name>
        <dbReference type="ChEBI" id="CHEBI:597326"/>
    </cofactor>
</comment>
<dbReference type="Proteomes" id="UP001193680">
    <property type="component" value="Unassembled WGS sequence"/>
</dbReference>
<evidence type="ECO:0000313" key="18">
    <source>
        <dbReference type="EMBL" id="MBF6057082.1"/>
    </source>
</evidence>
<dbReference type="SUPFAM" id="SSF56752">
    <property type="entry name" value="D-aminoacid aminotransferase-like PLP-dependent enzymes"/>
    <property type="match status" value="1"/>
</dbReference>
<dbReference type="InterPro" id="IPR043131">
    <property type="entry name" value="BCAT-like_N"/>
</dbReference>
<dbReference type="Pfam" id="PF01063">
    <property type="entry name" value="Aminotran_4"/>
    <property type="match status" value="1"/>
</dbReference>
<dbReference type="InterPro" id="IPR001544">
    <property type="entry name" value="Aminotrans_IV"/>
</dbReference>
<dbReference type="EC" id="2.6.1.42" evidence="17"/>
<comment type="similarity">
    <text evidence="6 15">Belongs to the class-IV pyridoxal-phosphate-dependent aminotransferase family.</text>
</comment>
<dbReference type="PANTHER" id="PTHR42743">
    <property type="entry name" value="AMINO-ACID AMINOTRANSFERASE"/>
    <property type="match status" value="1"/>
</dbReference>
<evidence type="ECO:0000256" key="13">
    <source>
        <dbReference type="ARBA" id="ARBA00048798"/>
    </source>
</evidence>
<evidence type="ECO:0000256" key="15">
    <source>
        <dbReference type="RuleBase" id="RU004106"/>
    </source>
</evidence>
<dbReference type="NCBIfam" id="TIGR01122">
    <property type="entry name" value="ilvE_I"/>
    <property type="match status" value="1"/>
</dbReference>
<evidence type="ECO:0000256" key="5">
    <source>
        <dbReference type="ARBA" id="ARBA00005072"/>
    </source>
</evidence>
<evidence type="ECO:0000256" key="1">
    <source>
        <dbReference type="ARBA" id="ARBA00001933"/>
    </source>
</evidence>
<evidence type="ECO:0000256" key="17">
    <source>
        <dbReference type="RuleBase" id="RU364094"/>
    </source>
</evidence>
<sequence>MQEYCWLNGEIIPVGEAKVSVLDHGVLYGDGVFEGMRVYNRRTFKLAEHLKRLQQSAHALQLEMPYSIADLTQACEQLINTNGMHDGYIRLVVTRGEGFLGLDPRNCNQPNVFILYRGLKMGHDEIQQRGARLITASVRRTPMDVLEPKIKTLNYLNNILAKMEANQAGADDAILLNHAGQVAEASAANLFIVKNGILLTPPLEAGILQGITRDTIIELAQQNGLTVAEQPMSLYDVYNADEGFLTGSGAELIPIGEVNGRKLKQAVGPVFQQLVQAYHRLTRGEIE</sequence>
<organism evidence="18 19">
    <name type="scientific">Thiomicrorhabdus heinhorstiae</name>
    <dbReference type="NCBI Taxonomy" id="2748010"/>
    <lineage>
        <taxon>Bacteria</taxon>
        <taxon>Pseudomonadati</taxon>
        <taxon>Pseudomonadota</taxon>
        <taxon>Gammaproteobacteria</taxon>
        <taxon>Thiotrichales</taxon>
        <taxon>Piscirickettsiaceae</taxon>
        <taxon>Thiomicrorhabdus</taxon>
    </lineage>
</organism>
<name>A0ABS0BTA2_9GAMM</name>
<dbReference type="InterPro" id="IPR050571">
    <property type="entry name" value="Class-IV_PLP-Dep_Aminotrnsfr"/>
</dbReference>
<evidence type="ECO:0000256" key="8">
    <source>
        <dbReference type="ARBA" id="ARBA00022605"/>
    </source>
</evidence>
<reference evidence="18 19" key="2">
    <citation type="submission" date="2020-11" db="EMBL/GenBank/DDBJ databases">
        <title>Sulfur oxidizing isolate from Hospital Hole Sinkhole.</title>
        <authorList>
            <person name="Scott K.M."/>
        </authorList>
    </citation>
    <scope>NUCLEOTIDE SEQUENCE [LARGE SCALE GENOMIC DNA]</scope>
    <source>
        <strain evidence="18 19">HH1</strain>
    </source>
</reference>
<evidence type="ECO:0000256" key="6">
    <source>
        <dbReference type="ARBA" id="ARBA00009320"/>
    </source>
</evidence>
<reference evidence="18 19" key="1">
    <citation type="submission" date="2020-06" db="EMBL/GenBank/DDBJ databases">
        <authorList>
            <person name="Scott K."/>
        </authorList>
    </citation>
    <scope>NUCLEOTIDE SEQUENCE [LARGE SCALE GENOMIC DNA]</scope>
    <source>
        <strain evidence="18 19">HH1</strain>
    </source>
</reference>
<gene>
    <name evidence="17 18" type="primary">ilvE</name>
    <name evidence="18" type="ORF">H8792_001880</name>
</gene>
<evidence type="ECO:0000256" key="9">
    <source>
        <dbReference type="ARBA" id="ARBA00022679"/>
    </source>
</evidence>
<dbReference type="InterPro" id="IPR043132">
    <property type="entry name" value="BCAT-like_C"/>
</dbReference>
<dbReference type="RefSeq" id="WP_194947453.1">
    <property type="nucleotide sequence ID" value="NZ_JACBGI020000002.1"/>
</dbReference>
<dbReference type="PANTHER" id="PTHR42743:SF11">
    <property type="entry name" value="AMINODEOXYCHORISMATE LYASE"/>
    <property type="match status" value="1"/>
</dbReference>